<dbReference type="PANTHER" id="PTHR30055">
    <property type="entry name" value="HTH-TYPE TRANSCRIPTIONAL REGULATOR RUTR"/>
    <property type="match status" value="1"/>
</dbReference>
<dbReference type="PROSITE" id="PS50977">
    <property type="entry name" value="HTH_TETR_2"/>
    <property type="match status" value="1"/>
</dbReference>
<dbReference type="PRINTS" id="PR00455">
    <property type="entry name" value="HTHTETR"/>
</dbReference>
<dbReference type="GO" id="GO:0003700">
    <property type="term" value="F:DNA-binding transcription factor activity"/>
    <property type="evidence" value="ECO:0007669"/>
    <property type="project" value="TreeGrafter"/>
</dbReference>
<dbReference type="EMBL" id="FOZN01000003">
    <property type="protein sequence ID" value="SFS14570.1"/>
    <property type="molecule type" value="Genomic_DNA"/>
</dbReference>
<feature type="DNA-binding region" description="H-T-H motif" evidence="4">
    <location>
        <begin position="28"/>
        <end position="47"/>
    </location>
</feature>
<organism evidence="6 7">
    <name type="scientific">Agrococcus baldri</name>
    <dbReference type="NCBI Taxonomy" id="153730"/>
    <lineage>
        <taxon>Bacteria</taxon>
        <taxon>Bacillati</taxon>
        <taxon>Actinomycetota</taxon>
        <taxon>Actinomycetes</taxon>
        <taxon>Micrococcales</taxon>
        <taxon>Microbacteriaceae</taxon>
        <taxon>Agrococcus</taxon>
    </lineage>
</organism>
<dbReference type="InterPro" id="IPR050109">
    <property type="entry name" value="HTH-type_TetR-like_transc_reg"/>
</dbReference>
<dbReference type="SUPFAM" id="SSF46689">
    <property type="entry name" value="Homeodomain-like"/>
    <property type="match status" value="1"/>
</dbReference>
<evidence type="ECO:0000259" key="5">
    <source>
        <dbReference type="PROSITE" id="PS50977"/>
    </source>
</evidence>
<dbReference type="Proteomes" id="UP000198506">
    <property type="component" value="Unassembled WGS sequence"/>
</dbReference>
<protein>
    <submittedName>
        <fullName evidence="6">Transcriptional regulator, TetR family</fullName>
    </submittedName>
</protein>
<accession>A0AA94HN41</accession>
<dbReference type="Gene3D" id="1.10.357.10">
    <property type="entry name" value="Tetracycline Repressor, domain 2"/>
    <property type="match status" value="1"/>
</dbReference>
<keyword evidence="3" id="KW-0804">Transcription</keyword>
<evidence type="ECO:0000256" key="3">
    <source>
        <dbReference type="ARBA" id="ARBA00023163"/>
    </source>
</evidence>
<reference evidence="6 7" key="1">
    <citation type="submission" date="2016-10" db="EMBL/GenBank/DDBJ databases">
        <authorList>
            <person name="Varghese N."/>
            <person name="Submissions S."/>
        </authorList>
    </citation>
    <scope>NUCLEOTIDE SEQUENCE [LARGE SCALE GENOMIC DNA]</scope>
    <source>
        <strain evidence="6 7">IAM 15147</strain>
    </source>
</reference>
<dbReference type="InterPro" id="IPR001647">
    <property type="entry name" value="HTH_TetR"/>
</dbReference>
<comment type="caution">
    <text evidence="6">The sequence shown here is derived from an EMBL/GenBank/DDBJ whole genome shotgun (WGS) entry which is preliminary data.</text>
</comment>
<keyword evidence="1" id="KW-0805">Transcription regulation</keyword>
<dbReference type="PANTHER" id="PTHR30055:SF234">
    <property type="entry name" value="HTH-TYPE TRANSCRIPTIONAL REGULATOR BETI"/>
    <property type="match status" value="1"/>
</dbReference>
<dbReference type="Pfam" id="PF00440">
    <property type="entry name" value="TetR_N"/>
    <property type="match status" value="1"/>
</dbReference>
<evidence type="ECO:0000313" key="7">
    <source>
        <dbReference type="Proteomes" id="UP000198506"/>
    </source>
</evidence>
<keyword evidence="7" id="KW-1185">Reference proteome</keyword>
<name>A0AA94HN41_9MICO</name>
<evidence type="ECO:0000313" key="6">
    <source>
        <dbReference type="EMBL" id="SFS14570.1"/>
    </source>
</evidence>
<dbReference type="RefSeq" id="WP_177220332.1">
    <property type="nucleotide sequence ID" value="NZ_FOZN01000003.1"/>
</dbReference>
<feature type="domain" description="HTH tetR-type" evidence="5">
    <location>
        <begin position="5"/>
        <end position="65"/>
    </location>
</feature>
<dbReference type="AlphaFoldDB" id="A0AA94HN41"/>
<evidence type="ECO:0000256" key="1">
    <source>
        <dbReference type="ARBA" id="ARBA00023015"/>
    </source>
</evidence>
<sequence>MSKADDTRERILDAFEQLVVDFGERAGTIAATADAAGVSKGGLLYHFGSKGALVDGLAERLDRFGEREEQRLSPMADAVTVFLRESLAAEDPIDRTLVALLKLGQLDEHAAARDALERLDEHYLAALTTSLGDRDLALLVVRLSDGIYLRSVIGGAGSLPPDSVEQVIVRLQSLLAPTG</sequence>
<proteinExistence type="predicted"/>
<keyword evidence="2 4" id="KW-0238">DNA-binding</keyword>
<dbReference type="InterPro" id="IPR009057">
    <property type="entry name" value="Homeodomain-like_sf"/>
</dbReference>
<gene>
    <name evidence="6" type="ORF">SAMN04487783_1869</name>
</gene>
<dbReference type="GO" id="GO:0000976">
    <property type="term" value="F:transcription cis-regulatory region binding"/>
    <property type="evidence" value="ECO:0007669"/>
    <property type="project" value="TreeGrafter"/>
</dbReference>
<evidence type="ECO:0000256" key="4">
    <source>
        <dbReference type="PROSITE-ProRule" id="PRU00335"/>
    </source>
</evidence>
<evidence type="ECO:0000256" key="2">
    <source>
        <dbReference type="ARBA" id="ARBA00023125"/>
    </source>
</evidence>